<feature type="coiled-coil region" evidence="4">
    <location>
        <begin position="170"/>
        <end position="197"/>
    </location>
</feature>
<dbReference type="InterPro" id="IPR011006">
    <property type="entry name" value="CheY-like_superfamily"/>
</dbReference>
<keyword evidence="2" id="KW-0902">Two-component regulatory system</keyword>
<proteinExistence type="predicted"/>
<evidence type="ECO:0000256" key="3">
    <source>
        <dbReference type="PROSITE-ProRule" id="PRU00169"/>
    </source>
</evidence>
<keyword evidence="1 3" id="KW-0597">Phosphoprotein</keyword>
<evidence type="ECO:0000313" key="6">
    <source>
        <dbReference type="EMBL" id="MBC8175915.1"/>
    </source>
</evidence>
<dbReference type="PROSITE" id="PS50110">
    <property type="entry name" value="RESPONSE_REGULATORY"/>
    <property type="match status" value="1"/>
</dbReference>
<name>A0A8J6MWS6_9DELT</name>
<dbReference type="PANTHER" id="PTHR44591:SF14">
    <property type="entry name" value="PROTEIN PILG"/>
    <property type="match status" value="1"/>
</dbReference>
<dbReference type="SMART" id="SM00448">
    <property type="entry name" value="REC"/>
    <property type="match status" value="1"/>
</dbReference>
<organism evidence="6 7">
    <name type="scientific">Candidatus Desulfacyla euxinica</name>
    <dbReference type="NCBI Taxonomy" id="2841693"/>
    <lineage>
        <taxon>Bacteria</taxon>
        <taxon>Deltaproteobacteria</taxon>
        <taxon>Candidatus Desulfacyla</taxon>
    </lineage>
</organism>
<protein>
    <submittedName>
        <fullName evidence="6">Response regulator</fullName>
    </submittedName>
</protein>
<dbReference type="InterPro" id="IPR001789">
    <property type="entry name" value="Sig_transdc_resp-reg_receiver"/>
</dbReference>
<dbReference type="SUPFAM" id="SSF52172">
    <property type="entry name" value="CheY-like"/>
    <property type="match status" value="1"/>
</dbReference>
<comment type="caution">
    <text evidence="6">The sequence shown here is derived from an EMBL/GenBank/DDBJ whole genome shotgun (WGS) entry which is preliminary data.</text>
</comment>
<reference evidence="6 7" key="1">
    <citation type="submission" date="2020-08" db="EMBL/GenBank/DDBJ databases">
        <title>Bridging the membrane lipid divide: bacteria of the FCB group superphylum have the potential to synthesize archaeal ether lipids.</title>
        <authorList>
            <person name="Villanueva L."/>
            <person name="Von Meijenfeldt F.A.B."/>
            <person name="Westbye A.B."/>
            <person name="Yadav S."/>
            <person name="Hopmans E.C."/>
            <person name="Dutilh B.E."/>
            <person name="Sinninghe Damste J.S."/>
        </authorList>
    </citation>
    <scope>NUCLEOTIDE SEQUENCE [LARGE SCALE GENOMIC DNA]</scope>
    <source>
        <strain evidence="6">NIOZ-UU27</strain>
    </source>
</reference>
<dbReference type="AlphaFoldDB" id="A0A8J6MWS6"/>
<dbReference type="Pfam" id="PF00072">
    <property type="entry name" value="Response_reg"/>
    <property type="match status" value="1"/>
</dbReference>
<sequence>MAVTGDKQEKNSKILIVEDSPSQAIQLKYLLEESGYKVSVQTNGADALSHLVEHTPDLVISDILMPVMDGYELCRKIKGDGDLRGIPVLLLTQLTEPEDIIKGLDSGADNFVTKPYDPELLFSQIEYILINRTMRTTLHTEMGLEVFFAGKKHFVNSDRIQILDLLFSTYQNSLQQKHELERTNKELKEALDTINILHGILPICANCKKIRDDKGSWNQIEAYITEHSQAEFSHGICPECATKLYPQFFKD</sequence>
<evidence type="ECO:0000256" key="2">
    <source>
        <dbReference type="ARBA" id="ARBA00023012"/>
    </source>
</evidence>
<evidence type="ECO:0000259" key="5">
    <source>
        <dbReference type="PROSITE" id="PS50110"/>
    </source>
</evidence>
<dbReference type="Proteomes" id="UP000650524">
    <property type="component" value="Unassembled WGS sequence"/>
</dbReference>
<gene>
    <name evidence="6" type="ORF">H8E19_00810</name>
</gene>
<feature type="modified residue" description="4-aspartylphosphate" evidence="3">
    <location>
        <position position="62"/>
    </location>
</feature>
<dbReference type="InterPro" id="IPR050595">
    <property type="entry name" value="Bact_response_regulator"/>
</dbReference>
<keyword evidence="4" id="KW-0175">Coiled coil</keyword>
<dbReference type="Gene3D" id="3.40.50.2300">
    <property type="match status" value="1"/>
</dbReference>
<evidence type="ECO:0000256" key="4">
    <source>
        <dbReference type="SAM" id="Coils"/>
    </source>
</evidence>
<evidence type="ECO:0000313" key="7">
    <source>
        <dbReference type="Proteomes" id="UP000650524"/>
    </source>
</evidence>
<feature type="domain" description="Response regulatory" evidence="5">
    <location>
        <begin position="13"/>
        <end position="129"/>
    </location>
</feature>
<dbReference type="EMBL" id="JACNJD010000050">
    <property type="protein sequence ID" value="MBC8175915.1"/>
    <property type="molecule type" value="Genomic_DNA"/>
</dbReference>
<dbReference type="GO" id="GO:0000160">
    <property type="term" value="P:phosphorelay signal transduction system"/>
    <property type="evidence" value="ECO:0007669"/>
    <property type="project" value="UniProtKB-KW"/>
</dbReference>
<dbReference type="PANTHER" id="PTHR44591">
    <property type="entry name" value="STRESS RESPONSE REGULATOR PROTEIN 1"/>
    <property type="match status" value="1"/>
</dbReference>
<evidence type="ECO:0000256" key="1">
    <source>
        <dbReference type="ARBA" id="ARBA00022553"/>
    </source>
</evidence>
<accession>A0A8J6MWS6</accession>